<evidence type="ECO:0000256" key="1">
    <source>
        <dbReference type="SAM" id="SignalP"/>
    </source>
</evidence>
<evidence type="ECO:0000313" key="3">
    <source>
        <dbReference type="WBParaSite" id="Hba_10294"/>
    </source>
</evidence>
<feature type="chain" id="PRO_5009310946" evidence="1">
    <location>
        <begin position="21"/>
        <end position="72"/>
    </location>
</feature>
<proteinExistence type="predicted"/>
<accession>A0A1I7WYP0</accession>
<protein>
    <submittedName>
        <fullName evidence="3">Fimbrial protein</fullName>
    </submittedName>
</protein>
<sequence>MSRLAFPLCFLFTATSLIWADESNWETLQVVPYVSGLRVESLPGDKGFIGYTCKQITIIDHYIVWLKFERTF</sequence>
<feature type="signal peptide" evidence="1">
    <location>
        <begin position="1"/>
        <end position="20"/>
    </location>
</feature>
<evidence type="ECO:0000313" key="2">
    <source>
        <dbReference type="Proteomes" id="UP000095283"/>
    </source>
</evidence>
<organism evidence="2 3">
    <name type="scientific">Heterorhabditis bacteriophora</name>
    <name type="common">Entomopathogenic nematode worm</name>
    <dbReference type="NCBI Taxonomy" id="37862"/>
    <lineage>
        <taxon>Eukaryota</taxon>
        <taxon>Metazoa</taxon>
        <taxon>Ecdysozoa</taxon>
        <taxon>Nematoda</taxon>
        <taxon>Chromadorea</taxon>
        <taxon>Rhabditida</taxon>
        <taxon>Rhabditina</taxon>
        <taxon>Rhabditomorpha</taxon>
        <taxon>Strongyloidea</taxon>
        <taxon>Heterorhabditidae</taxon>
        <taxon>Heterorhabditis</taxon>
    </lineage>
</organism>
<keyword evidence="2" id="KW-1185">Reference proteome</keyword>
<dbReference type="WBParaSite" id="Hba_10294">
    <property type="protein sequence ID" value="Hba_10294"/>
    <property type="gene ID" value="Hba_10294"/>
</dbReference>
<dbReference type="AlphaFoldDB" id="A0A1I7WYP0"/>
<reference evidence="3" key="1">
    <citation type="submission" date="2016-11" db="UniProtKB">
        <authorList>
            <consortium name="WormBaseParasite"/>
        </authorList>
    </citation>
    <scope>IDENTIFICATION</scope>
</reference>
<dbReference type="Proteomes" id="UP000095283">
    <property type="component" value="Unplaced"/>
</dbReference>
<keyword evidence="1" id="KW-0732">Signal</keyword>
<name>A0A1I7WYP0_HETBA</name>